<name>A0AAU8CII4_9HYPH</name>
<dbReference type="RefSeq" id="WP_353640783.1">
    <property type="nucleotide sequence ID" value="NZ_CP159253.1"/>
</dbReference>
<accession>A0AAU8CII4</accession>
<protein>
    <submittedName>
        <fullName evidence="1">Uncharacterized protein</fullName>
    </submittedName>
</protein>
<evidence type="ECO:0000313" key="1">
    <source>
        <dbReference type="EMBL" id="XCG46649.1"/>
    </source>
</evidence>
<gene>
    <name evidence="1" type="ORF">ABVK50_15120</name>
</gene>
<sequence length="74" mass="8683">MKIIHAHCESDWEGLYIDGICVAQEHSLRLGSILELIKDRGQPIAEYEPKWVDPDWMDEQGYLPEDIKEVQWSK</sequence>
<dbReference type="AlphaFoldDB" id="A0AAU8CII4"/>
<organism evidence="1">
    <name type="scientific">Mesorhizobium sp. WSM2240</name>
    <dbReference type="NCBI Taxonomy" id="3228851"/>
    <lineage>
        <taxon>Bacteria</taxon>
        <taxon>Pseudomonadati</taxon>
        <taxon>Pseudomonadota</taxon>
        <taxon>Alphaproteobacteria</taxon>
        <taxon>Hyphomicrobiales</taxon>
        <taxon>Phyllobacteriaceae</taxon>
        <taxon>Mesorhizobium</taxon>
    </lineage>
</organism>
<dbReference type="EMBL" id="CP159253">
    <property type="protein sequence ID" value="XCG46649.1"/>
    <property type="molecule type" value="Genomic_DNA"/>
</dbReference>
<reference evidence="1" key="1">
    <citation type="submission" date="2024-06" db="EMBL/GenBank/DDBJ databases">
        <title>Mesorhizobium karijinii sp. nov., a symbiont of the iconic Swainsona formosa from arid Australia.</title>
        <authorList>
            <person name="Hill Y.J."/>
            <person name="Watkin E.L.J."/>
            <person name="O'Hara G.W."/>
            <person name="Terpolilli J."/>
            <person name="Tye M.L."/>
            <person name="Kohlmeier M.G."/>
        </authorList>
    </citation>
    <scope>NUCLEOTIDE SEQUENCE</scope>
    <source>
        <strain evidence="1">WSM2240</strain>
    </source>
</reference>
<proteinExistence type="predicted"/>